<proteinExistence type="predicted"/>
<sequence length="410" mass="45117">MSELTVSSTARRRDDGRVIITTRLTGTDDALPEVEMALPPRARLDDLTPVDLGNVSLAIGMLTAMRRGAALRLEQPASPTLLASMPQYQAVFTTWYPELLQRIEVHAEAGIDTRPRGAGEATFFTAGVDSFDTLLQNRATITALIYVSGFDIPLTRPDALDRTRQHLVAVAEAAQVELLEVESSIRTLFAGVGDWGRMTHGAALASVALALAALGIGTVRIPSGKSYAQIDPWGSQPLIDPLWSTEVMRVVHDGADAPRTGKIARIAHEPLVHEHLRVCWVQFDADNCGQCIKCSRTRLLFEAVDAGHLLRTFPGTISLASMLDDGFRGANDVFNARLVAAALQRNPRTERYGALLADRVRYVSRRYPLHEGETLPPRDLAHRLTLRLTQRRARRLERRSPLPSPPLPRV</sequence>
<evidence type="ECO:0008006" key="3">
    <source>
        <dbReference type="Google" id="ProtNLM"/>
    </source>
</evidence>
<gene>
    <name evidence="1" type="ORF">NNL39_02475</name>
</gene>
<organism evidence="1 2">
    <name type="scientific">Microcella humidisoli</name>
    <dbReference type="NCBI Taxonomy" id="2963406"/>
    <lineage>
        <taxon>Bacteria</taxon>
        <taxon>Bacillati</taxon>
        <taxon>Actinomycetota</taxon>
        <taxon>Actinomycetes</taxon>
        <taxon>Micrococcales</taxon>
        <taxon>Microbacteriaceae</taxon>
        <taxon>Microcella</taxon>
    </lineage>
</organism>
<accession>A0ABY5FXZ2</accession>
<name>A0ABY5FXZ2_9MICO</name>
<keyword evidence="2" id="KW-1185">Reference proteome</keyword>
<dbReference type="Proteomes" id="UP001060039">
    <property type="component" value="Chromosome"/>
</dbReference>
<evidence type="ECO:0000313" key="2">
    <source>
        <dbReference type="Proteomes" id="UP001060039"/>
    </source>
</evidence>
<dbReference type="EMBL" id="CP101497">
    <property type="protein sequence ID" value="UTT62992.1"/>
    <property type="molecule type" value="Genomic_DNA"/>
</dbReference>
<evidence type="ECO:0000313" key="1">
    <source>
        <dbReference type="EMBL" id="UTT62992.1"/>
    </source>
</evidence>
<protein>
    <recommendedName>
        <fullName evidence="3">7-cyano-7-deazaguanine synthase</fullName>
    </recommendedName>
</protein>
<dbReference type="RefSeq" id="WP_255160125.1">
    <property type="nucleotide sequence ID" value="NZ_CP101497.1"/>
</dbReference>
<reference evidence="1" key="1">
    <citation type="submission" date="2022-07" db="EMBL/GenBank/DDBJ databases">
        <title>Taxonomic analysis of Microcella humidisoli nov. sp., isolated from riverside soil.</title>
        <authorList>
            <person name="Molina K.M."/>
            <person name="Kim S.B."/>
        </authorList>
    </citation>
    <scope>NUCLEOTIDE SEQUENCE</scope>
    <source>
        <strain evidence="1">MMS21-STM10</strain>
    </source>
</reference>